<dbReference type="InterPro" id="IPR050298">
    <property type="entry name" value="Gram-neg_bact_OMP"/>
</dbReference>
<dbReference type="PANTHER" id="PTHR34501">
    <property type="entry name" value="PROTEIN YDDL-RELATED"/>
    <property type="match status" value="1"/>
</dbReference>
<dbReference type="STRING" id="489703.SAMN04488038_109212"/>
<keyword evidence="6 11" id="KW-0732">Signal</keyword>
<accession>A0A1H9I7B8</accession>
<dbReference type="InterPro" id="IPR033900">
    <property type="entry name" value="Gram_neg_porin_domain"/>
</dbReference>
<organism evidence="13 14">
    <name type="scientific">Solimonas aquatica</name>
    <dbReference type="NCBI Taxonomy" id="489703"/>
    <lineage>
        <taxon>Bacteria</taxon>
        <taxon>Pseudomonadati</taxon>
        <taxon>Pseudomonadota</taxon>
        <taxon>Gammaproteobacteria</taxon>
        <taxon>Nevskiales</taxon>
        <taxon>Nevskiaceae</taxon>
        <taxon>Solimonas</taxon>
    </lineage>
</organism>
<comment type="subunit">
    <text evidence="2">Homotrimer.</text>
</comment>
<dbReference type="GO" id="GO:0009279">
    <property type="term" value="C:cell outer membrane"/>
    <property type="evidence" value="ECO:0007669"/>
    <property type="project" value="UniProtKB-SubCell"/>
</dbReference>
<evidence type="ECO:0000259" key="12">
    <source>
        <dbReference type="Pfam" id="PF13609"/>
    </source>
</evidence>
<dbReference type="GO" id="GO:0046930">
    <property type="term" value="C:pore complex"/>
    <property type="evidence" value="ECO:0007669"/>
    <property type="project" value="UniProtKB-KW"/>
</dbReference>
<dbReference type="CDD" id="cd00342">
    <property type="entry name" value="gram_neg_porins"/>
    <property type="match status" value="1"/>
</dbReference>
<feature type="signal peptide" evidence="11">
    <location>
        <begin position="1"/>
        <end position="22"/>
    </location>
</feature>
<evidence type="ECO:0000256" key="9">
    <source>
        <dbReference type="ARBA" id="ARBA00023136"/>
    </source>
</evidence>
<sequence>MKKNLLAMAISTAFVLPGAAFADVKVYGKFNVGLDDQKDEIGITSSNGTNSSQQTAGSVKYADSTWSLHDQNNSSRLGFKGDTELGVGDLKAIFQLEYGVNPFGSEAVGGGSTAQSTFSQRNIFVGLQGGFGTIKAGRIDTPLKLAGEKADQFNDEGIGDDTNLMVGETRINNIIVYTSPKIAEALTVNLAVVPGGGRTALDDTNSVDKSIADTYYASLVFENEMLFGSVSYAANEPGSLKVDGKASVSVPTPIATQASSAGVDILRVVGAVKPIVDLELNALFQQAKGIDQKGSATSATASELKETTYLVGAGYSIEAFKLKAEYGQTKADYSDIKRDLMAFGIDYKLNKAFTTQLYYIQYQDKDRTISLTSPTTAVTDPKTTAFGLGVVFTF</sequence>
<dbReference type="Gene3D" id="2.40.160.10">
    <property type="entry name" value="Porin"/>
    <property type="match status" value="1"/>
</dbReference>
<dbReference type="InterPro" id="IPR023614">
    <property type="entry name" value="Porin_dom_sf"/>
</dbReference>
<reference evidence="14" key="1">
    <citation type="submission" date="2016-10" db="EMBL/GenBank/DDBJ databases">
        <authorList>
            <person name="Varghese N."/>
            <person name="Submissions S."/>
        </authorList>
    </citation>
    <scope>NUCLEOTIDE SEQUENCE [LARGE SCALE GENOMIC DNA]</scope>
    <source>
        <strain evidence="14">DSM 25927</strain>
    </source>
</reference>
<keyword evidence="5" id="KW-0812">Transmembrane</keyword>
<keyword evidence="10" id="KW-0998">Cell outer membrane</keyword>
<evidence type="ECO:0000313" key="14">
    <source>
        <dbReference type="Proteomes" id="UP000199233"/>
    </source>
</evidence>
<dbReference type="SUPFAM" id="SSF56935">
    <property type="entry name" value="Porins"/>
    <property type="match status" value="1"/>
</dbReference>
<evidence type="ECO:0000256" key="1">
    <source>
        <dbReference type="ARBA" id="ARBA00004571"/>
    </source>
</evidence>
<dbReference type="PANTHER" id="PTHR34501:SF9">
    <property type="entry name" value="MAJOR OUTER MEMBRANE PROTEIN P.IA"/>
    <property type="match status" value="1"/>
</dbReference>
<evidence type="ECO:0000256" key="11">
    <source>
        <dbReference type="SAM" id="SignalP"/>
    </source>
</evidence>
<evidence type="ECO:0000256" key="5">
    <source>
        <dbReference type="ARBA" id="ARBA00022692"/>
    </source>
</evidence>
<name>A0A1H9I7B8_9GAMM</name>
<evidence type="ECO:0000256" key="8">
    <source>
        <dbReference type="ARBA" id="ARBA00023114"/>
    </source>
</evidence>
<evidence type="ECO:0000256" key="3">
    <source>
        <dbReference type="ARBA" id="ARBA00022448"/>
    </source>
</evidence>
<keyword evidence="3" id="KW-0813">Transport</keyword>
<dbReference type="AlphaFoldDB" id="A0A1H9I7B8"/>
<gene>
    <name evidence="13" type="ORF">SAMN04488038_109212</name>
</gene>
<proteinExistence type="predicted"/>
<evidence type="ECO:0000256" key="7">
    <source>
        <dbReference type="ARBA" id="ARBA00023065"/>
    </source>
</evidence>
<evidence type="ECO:0000256" key="2">
    <source>
        <dbReference type="ARBA" id="ARBA00011233"/>
    </source>
</evidence>
<feature type="domain" description="Porin" evidence="12">
    <location>
        <begin position="13"/>
        <end position="365"/>
    </location>
</feature>
<evidence type="ECO:0000256" key="6">
    <source>
        <dbReference type="ARBA" id="ARBA00022729"/>
    </source>
</evidence>
<keyword evidence="7" id="KW-0406">Ion transport</keyword>
<keyword evidence="14" id="KW-1185">Reference proteome</keyword>
<keyword evidence="4" id="KW-1134">Transmembrane beta strand</keyword>
<evidence type="ECO:0000256" key="10">
    <source>
        <dbReference type="ARBA" id="ARBA00023237"/>
    </source>
</evidence>
<dbReference type="GO" id="GO:0006811">
    <property type="term" value="P:monoatomic ion transport"/>
    <property type="evidence" value="ECO:0007669"/>
    <property type="project" value="UniProtKB-KW"/>
</dbReference>
<dbReference type="GO" id="GO:0015288">
    <property type="term" value="F:porin activity"/>
    <property type="evidence" value="ECO:0007669"/>
    <property type="project" value="UniProtKB-KW"/>
</dbReference>
<evidence type="ECO:0000256" key="4">
    <source>
        <dbReference type="ARBA" id="ARBA00022452"/>
    </source>
</evidence>
<comment type="subcellular location">
    <subcellularLocation>
        <location evidence="1">Cell outer membrane</location>
        <topology evidence="1">Multi-pass membrane protein</topology>
    </subcellularLocation>
</comment>
<protein>
    <submittedName>
        <fullName evidence="13">Outer membrane protein (Porin)</fullName>
    </submittedName>
</protein>
<dbReference type="Pfam" id="PF13609">
    <property type="entry name" value="Porin_4"/>
    <property type="match status" value="1"/>
</dbReference>
<dbReference type="Proteomes" id="UP000199233">
    <property type="component" value="Unassembled WGS sequence"/>
</dbReference>
<dbReference type="EMBL" id="FOFS01000009">
    <property type="protein sequence ID" value="SEQ70464.1"/>
    <property type="molecule type" value="Genomic_DNA"/>
</dbReference>
<evidence type="ECO:0000313" key="13">
    <source>
        <dbReference type="EMBL" id="SEQ70464.1"/>
    </source>
</evidence>
<keyword evidence="9" id="KW-0472">Membrane</keyword>
<feature type="chain" id="PRO_5011634662" evidence="11">
    <location>
        <begin position="23"/>
        <end position="394"/>
    </location>
</feature>
<keyword evidence="8" id="KW-0626">Porin</keyword>